<dbReference type="PRINTS" id="PR00971">
    <property type="entry name" value="RIBOSOMALS10"/>
</dbReference>
<dbReference type="SUPFAM" id="SSF54999">
    <property type="entry name" value="Ribosomal protein S10"/>
    <property type="match status" value="1"/>
</dbReference>
<dbReference type="HAMAP" id="MF_00508">
    <property type="entry name" value="Ribosomal_uS10"/>
    <property type="match status" value="1"/>
</dbReference>
<dbReference type="PANTHER" id="PTHR11700">
    <property type="entry name" value="30S RIBOSOMAL PROTEIN S10 FAMILY MEMBER"/>
    <property type="match status" value="1"/>
</dbReference>
<sequence length="106" mass="11875">MISDKQNTRIRICLEAFDSKILDSSAMDIVETAKKSGVGIRGPVRFPRRIEKITVNRSPHVDKKSRDQLEIRIHKCLIDIVKPTPQTVDALMGLEIAAGVNVVIRL</sequence>
<evidence type="ECO:0000256" key="1">
    <source>
        <dbReference type="ARBA" id="ARBA00007102"/>
    </source>
</evidence>
<dbReference type="Proteomes" id="UP000240811">
    <property type="component" value="Unassembled WGS sequence"/>
</dbReference>
<evidence type="ECO:0000313" key="6">
    <source>
        <dbReference type="EMBL" id="PTL86680.1"/>
    </source>
</evidence>
<comment type="caution">
    <text evidence="6">The sequence shown here is derived from an EMBL/GenBank/DDBJ whole genome shotgun (WGS) entry which is preliminary data.</text>
</comment>
<dbReference type="InterPro" id="IPR027486">
    <property type="entry name" value="Ribosomal_uS10_dom"/>
</dbReference>
<feature type="domain" description="Small ribosomal subunit protein uS10" evidence="5">
    <location>
        <begin position="11"/>
        <end position="105"/>
    </location>
</feature>
<proteinExistence type="inferred from homology"/>
<dbReference type="Pfam" id="PF00338">
    <property type="entry name" value="Ribosomal_S10"/>
    <property type="match status" value="1"/>
</dbReference>
<dbReference type="SMART" id="SM01403">
    <property type="entry name" value="Ribosomal_S10"/>
    <property type="match status" value="1"/>
</dbReference>
<dbReference type="GO" id="GO:0005840">
    <property type="term" value="C:ribosome"/>
    <property type="evidence" value="ECO:0007669"/>
    <property type="project" value="UniProtKB-KW"/>
</dbReference>
<dbReference type="EMBL" id="PSQJ01000002">
    <property type="protein sequence ID" value="PTL86680.1"/>
    <property type="molecule type" value="Genomic_DNA"/>
</dbReference>
<keyword evidence="3 4" id="KW-0687">Ribonucleoprotein</keyword>
<evidence type="ECO:0000256" key="3">
    <source>
        <dbReference type="ARBA" id="ARBA00023274"/>
    </source>
</evidence>
<dbReference type="Gene3D" id="3.30.70.600">
    <property type="entry name" value="Ribosomal protein S10 domain"/>
    <property type="match status" value="1"/>
</dbReference>
<organism evidence="6 7">
    <name type="scientific">Candidatus Liberibacter europaeus</name>
    <dbReference type="NCBI Taxonomy" id="744859"/>
    <lineage>
        <taxon>Bacteria</taxon>
        <taxon>Pseudomonadati</taxon>
        <taxon>Pseudomonadota</taxon>
        <taxon>Alphaproteobacteria</taxon>
        <taxon>Hyphomicrobiales</taxon>
        <taxon>Rhizobiaceae</taxon>
        <taxon>Liberibacter</taxon>
    </lineage>
</organism>
<protein>
    <recommendedName>
        <fullName evidence="4">Small ribosomal subunit protein uS10</fullName>
    </recommendedName>
</protein>
<dbReference type="GO" id="GO:0000049">
    <property type="term" value="F:tRNA binding"/>
    <property type="evidence" value="ECO:0007669"/>
    <property type="project" value="UniProtKB-UniRule"/>
</dbReference>
<dbReference type="NCBIfam" id="NF001861">
    <property type="entry name" value="PRK00596.1"/>
    <property type="match status" value="1"/>
</dbReference>
<comment type="similarity">
    <text evidence="1 4">Belongs to the universal ribosomal protein uS10 family.</text>
</comment>
<gene>
    <name evidence="4" type="primary">rpsJ</name>
    <name evidence="6" type="ORF">C4617_02365</name>
</gene>
<dbReference type="InterPro" id="IPR001848">
    <property type="entry name" value="Ribosomal_uS10"/>
</dbReference>
<evidence type="ECO:0000256" key="4">
    <source>
        <dbReference type="HAMAP-Rule" id="MF_00508"/>
    </source>
</evidence>
<evidence type="ECO:0000256" key="2">
    <source>
        <dbReference type="ARBA" id="ARBA00022980"/>
    </source>
</evidence>
<comment type="function">
    <text evidence="4">Involved in the binding of tRNA to the ribosomes.</text>
</comment>
<dbReference type="GO" id="GO:0003735">
    <property type="term" value="F:structural constituent of ribosome"/>
    <property type="evidence" value="ECO:0007669"/>
    <property type="project" value="InterPro"/>
</dbReference>
<dbReference type="NCBIfam" id="TIGR01049">
    <property type="entry name" value="rpsJ_bact"/>
    <property type="match status" value="1"/>
</dbReference>
<reference evidence="7" key="1">
    <citation type="submission" date="2018-02" db="EMBL/GenBank/DDBJ databases">
        <title>Genome sequence of Candidatus Liberibacter europaeus.</title>
        <authorList>
            <person name="Frampton R.A."/>
            <person name="Thompson S.M."/>
            <person name="David C."/>
            <person name="Addison S.M."/>
            <person name="Smith G.R."/>
        </authorList>
    </citation>
    <scope>NUCLEOTIDE SEQUENCE [LARGE SCALE GENOMIC DNA]</scope>
</reference>
<comment type="subunit">
    <text evidence="4">Part of the 30S ribosomal subunit.</text>
</comment>
<name>A0A2T4VY31_9HYPH</name>
<evidence type="ECO:0000259" key="5">
    <source>
        <dbReference type="SMART" id="SM01403"/>
    </source>
</evidence>
<accession>A0A2T4VY31</accession>
<dbReference type="FunFam" id="3.30.70.600:FF:000003">
    <property type="entry name" value="30S ribosomal protein S10"/>
    <property type="match status" value="1"/>
</dbReference>
<dbReference type="GO" id="GO:1990904">
    <property type="term" value="C:ribonucleoprotein complex"/>
    <property type="evidence" value="ECO:0007669"/>
    <property type="project" value="UniProtKB-KW"/>
</dbReference>
<dbReference type="InterPro" id="IPR036838">
    <property type="entry name" value="Ribosomal_uS10_dom_sf"/>
</dbReference>
<evidence type="ECO:0000313" key="7">
    <source>
        <dbReference type="Proteomes" id="UP000240811"/>
    </source>
</evidence>
<dbReference type="AlphaFoldDB" id="A0A2T4VY31"/>
<dbReference type="GO" id="GO:0006412">
    <property type="term" value="P:translation"/>
    <property type="evidence" value="ECO:0007669"/>
    <property type="project" value="UniProtKB-UniRule"/>
</dbReference>
<keyword evidence="2 4" id="KW-0689">Ribosomal protein</keyword>